<evidence type="ECO:0000256" key="8">
    <source>
        <dbReference type="SAM" id="Phobius"/>
    </source>
</evidence>
<dbReference type="InterPro" id="IPR011527">
    <property type="entry name" value="ABC1_TM_dom"/>
</dbReference>
<dbReference type="GO" id="GO:0005524">
    <property type="term" value="F:ATP binding"/>
    <property type="evidence" value="ECO:0007669"/>
    <property type="project" value="UniProtKB-KW"/>
</dbReference>
<evidence type="ECO:0000256" key="1">
    <source>
        <dbReference type="ARBA" id="ARBA00004651"/>
    </source>
</evidence>
<dbReference type="Gene3D" id="1.20.1560.10">
    <property type="entry name" value="ABC transporter type 1, transmembrane domain"/>
    <property type="match status" value="1"/>
</dbReference>
<dbReference type="GO" id="GO:0005886">
    <property type="term" value="C:plasma membrane"/>
    <property type="evidence" value="ECO:0007669"/>
    <property type="project" value="UniProtKB-SubCell"/>
</dbReference>
<dbReference type="GO" id="GO:0140359">
    <property type="term" value="F:ABC-type transporter activity"/>
    <property type="evidence" value="ECO:0007669"/>
    <property type="project" value="InterPro"/>
</dbReference>
<dbReference type="InterPro" id="IPR003593">
    <property type="entry name" value="AAA+_ATPase"/>
</dbReference>
<dbReference type="AlphaFoldDB" id="F6FWY6"/>
<keyword evidence="2 8" id="KW-0812">Transmembrane</keyword>
<evidence type="ECO:0000313" key="11">
    <source>
        <dbReference type="EMBL" id="AEG43558.1"/>
    </source>
</evidence>
<dbReference type="KEGG" id="iva:Isova_0772"/>
<dbReference type="PROSITE" id="PS50893">
    <property type="entry name" value="ABC_TRANSPORTER_2"/>
    <property type="match status" value="1"/>
</dbReference>
<dbReference type="InterPro" id="IPR003439">
    <property type="entry name" value="ABC_transporter-like_ATP-bd"/>
</dbReference>
<keyword evidence="11" id="KW-0378">Hydrolase</keyword>
<organism evidence="12">
    <name type="scientific">Isoptericola variabilis (strain 225)</name>
    <dbReference type="NCBI Taxonomy" id="743718"/>
    <lineage>
        <taxon>Bacteria</taxon>
        <taxon>Bacillati</taxon>
        <taxon>Actinomycetota</taxon>
        <taxon>Actinomycetes</taxon>
        <taxon>Micrococcales</taxon>
        <taxon>Promicromonosporaceae</taxon>
        <taxon>Isoptericola</taxon>
    </lineage>
</organism>
<evidence type="ECO:0000256" key="2">
    <source>
        <dbReference type="ARBA" id="ARBA00022692"/>
    </source>
</evidence>
<feature type="domain" description="ABC transporter" evidence="9">
    <location>
        <begin position="273"/>
        <end position="439"/>
    </location>
</feature>
<gene>
    <name evidence="11" type="ordered locus">Isova_0772</name>
</gene>
<dbReference type="STRING" id="743718.Isova_0772"/>
<evidence type="ECO:0000259" key="9">
    <source>
        <dbReference type="PROSITE" id="PS50893"/>
    </source>
</evidence>
<feature type="region of interest" description="Disordered" evidence="7">
    <location>
        <begin position="1"/>
        <end position="28"/>
    </location>
</feature>
<dbReference type="Pfam" id="PF00005">
    <property type="entry name" value="ABC_tran"/>
    <property type="match status" value="2"/>
</dbReference>
<feature type="transmembrane region" description="Helical" evidence="8">
    <location>
        <begin position="97"/>
        <end position="118"/>
    </location>
</feature>
<name>F6FWY6_ISOV2</name>
<dbReference type="PROSITE" id="PS50929">
    <property type="entry name" value="ABC_TM1F"/>
    <property type="match status" value="1"/>
</dbReference>
<keyword evidence="3" id="KW-0547">Nucleotide-binding</keyword>
<proteinExistence type="predicted"/>
<dbReference type="SUPFAM" id="SSF52540">
    <property type="entry name" value="P-loop containing nucleoside triphosphate hydrolases"/>
    <property type="match status" value="1"/>
</dbReference>
<dbReference type="Proteomes" id="UP000009236">
    <property type="component" value="Chromosome"/>
</dbReference>
<evidence type="ECO:0000256" key="7">
    <source>
        <dbReference type="SAM" id="MobiDB-lite"/>
    </source>
</evidence>
<dbReference type="EC" id="3.6.3.44" evidence="11"/>
<dbReference type="GO" id="GO:0034040">
    <property type="term" value="F:ATPase-coupled lipid transmembrane transporter activity"/>
    <property type="evidence" value="ECO:0007669"/>
    <property type="project" value="TreeGrafter"/>
</dbReference>
<keyword evidence="4" id="KW-0067">ATP-binding</keyword>
<dbReference type="PANTHER" id="PTHR24221:SF654">
    <property type="entry name" value="ATP-BINDING CASSETTE SUB-FAMILY B MEMBER 6"/>
    <property type="match status" value="1"/>
</dbReference>
<reference evidence="11 12" key="1">
    <citation type="submission" date="2011-05" db="EMBL/GenBank/DDBJ databases">
        <title>Complete sequence of Isoptericola variabilis 225.</title>
        <authorList>
            <consortium name="US DOE Joint Genome Institute"/>
            <person name="Lucas S."/>
            <person name="Han J."/>
            <person name="Lapidus A."/>
            <person name="Cheng J.-F."/>
            <person name="Goodwin L."/>
            <person name="Pitluck S."/>
            <person name="Peters L."/>
            <person name="Mikhailova N."/>
            <person name="Zeytun A."/>
            <person name="Han C."/>
            <person name="Tapia R."/>
            <person name="Land M."/>
            <person name="Hauser L."/>
            <person name="Kyrpides N."/>
            <person name="Ivanova N."/>
            <person name="Pagani I."/>
            <person name="Siebers A."/>
            <person name="Allgaier M."/>
            <person name="Thelen M."/>
            <person name="Hugenholtz P."/>
            <person name="Gladden J."/>
            <person name="Woyke T."/>
        </authorList>
    </citation>
    <scope>NUCLEOTIDE SEQUENCE [LARGE SCALE GENOMIC DNA]</scope>
    <source>
        <strain evidence="12">225</strain>
    </source>
</reference>
<feature type="domain" description="ABC transmembrane type-1" evidence="10">
    <location>
        <begin position="88"/>
        <end position="242"/>
    </location>
</feature>
<sequence length="439" mass="46135">MRRLPRPRPTTRPGASTGGGCAARSPSSRWSRSALGTVVAGRLAQDPTTAGVALLALCVVDDDTHAVGALVRRQPWGMGRTVIGSVPLWVVAGLTWWPAWVLFPVLGTATVLLVRPLLGEIARRKVVEERAWTDDAAAFEEAVAARDDLRTSLGQAFAVRRLAELSAAVHRTLDRVLVVETRMTRRAGLLLHALLGGVAVAGVALAAGGDLSVAGLVTLFLVTATFVGQIDQLARHLPDLQEGVGAAIRIRQLLEAEPEPAGGRPVPDGPLDIELRDLHFAYAGGTFALQGVSLHVPAGQTVALVGRTGSGKSTLASLLSRADVPRSDVEAAVAELRLQEWVDGLPDGLDTLLGPGGTSLSAGEEQLVAFARLLVRDVHVVVLDEATARMDPHTEARVGATSKRAALARADRVVVLDDGEVADVGAWRDLSGRWGHLAG</sequence>
<dbReference type="EMBL" id="CP002810">
    <property type="protein sequence ID" value="AEG43558.1"/>
    <property type="molecule type" value="Genomic_DNA"/>
</dbReference>
<accession>F6FWY6</accession>
<comment type="subcellular location">
    <subcellularLocation>
        <location evidence="1">Cell membrane</location>
        <topology evidence="1">Multi-pass membrane protein</topology>
    </subcellularLocation>
</comment>
<evidence type="ECO:0000256" key="3">
    <source>
        <dbReference type="ARBA" id="ARBA00022741"/>
    </source>
</evidence>
<keyword evidence="12" id="KW-1185">Reference proteome</keyword>
<evidence type="ECO:0000256" key="5">
    <source>
        <dbReference type="ARBA" id="ARBA00022989"/>
    </source>
</evidence>
<dbReference type="SMART" id="SM00382">
    <property type="entry name" value="AAA"/>
    <property type="match status" value="1"/>
</dbReference>
<protein>
    <submittedName>
        <fullName evidence="11">Xenobiotic-transporting ATPase</fullName>
        <ecNumber evidence="11">3.6.3.44</ecNumber>
    </submittedName>
</protein>
<keyword evidence="5 8" id="KW-1133">Transmembrane helix</keyword>
<evidence type="ECO:0000256" key="4">
    <source>
        <dbReference type="ARBA" id="ARBA00022840"/>
    </source>
</evidence>
<dbReference type="InterPro" id="IPR039421">
    <property type="entry name" value="Type_1_exporter"/>
</dbReference>
<evidence type="ECO:0000313" key="12">
    <source>
        <dbReference type="Proteomes" id="UP000009236"/>
    </source>
</evidence>
<dbReference type="InterPro" id="IPR027417">
    <property type="entry name" value="P-loop_NTPase"/>
</dbReference>
<dbReference type="HOGENOM" id="CLU_623716_0_0_11"/>
<dbReference type="Gene3D" id="3.40.50.300">
    <property type="entry name" value="P-loop containing nucleotide triphosphate hydrolases"/>
    <property type="match status" value="2"/>
</dbReference>
<feature type="transmembrane region" description="Helical" evidence="8">
    <location>
        <begin position="189"/>
        <end position="207"/>
    </location>
</feature>
<evidence type="ECO:0000259" key="10">
    <source>
        <dbReference type="PROSITE" id="PS50929"/>
    </source>
</evidence>
<dbReference type="GO" id="GO:0016887">
    <property type="term" value="F:ATP hydrolysis activity"/>
    <property type="evidence" value="ECO:0007669"/>
    <property type="project" value="InterPro"/>
</dbReference>
<dbReference type="PANTHER" id="PTHR24221">
    <property type="entry name" value="ATP-BINDING CASSETTE SUB-FAMILY B"/>
    <property type="match status" value="1"/>
</dbReference>
<dbReference type="eggNOG" id="COG1132">
    <property type="taxonomic scope" value="Bacteria"/>
</dbReference>
<dbReference type="InterPro" id="IPR036640">
    <property type="entry name" value="ABC1_TM_sf"/>
</dbReference>
<evidence type="ECO:0000256" key="6">
    <source>
        <dbReference type="ARBA" id="ARBA00023136"/>
    </source>
</evidence>
<keyword evidence="6 8" id="KW-0472">Membrane</keyword>
<dbReference type="SUPFAM" id="SSF90123">
    <property type="entry name" value="ABC transporter transmembrane region"/>
    <property type="match status" value="1"/>
</dbReference>